<keyword evidence="2" id="KW-1185">Reference proteome</keyword>
<reference evidence="1" key="1">
    <citation type="submission" date="2022-10" db="EMBL/GenBank/DDBJ databases">
        <title>Complete Genome of Trichothecium roseum strain YXFP-22015, a Plant Pathogen Isolated from Citrus.</title>
        <authorList>
            <person name="Wang Y."/>
            <person name="Zhu L."/>
        </authorList>
    </citation>
    <scope>NUCLEOTIDE SEQUENCE</scope>
    <source>
        <strain evidence="1">YXFP-22015</strain>
    </source>
</reference>
<protein>
    <submittedName>
        <fullName evidence="1">Uncharacterized protein</fullName>
    </submittedName>
</protein>
<organism evidence="1 2">
    <name type="scientific">Trichothecium roseum</name>
    <dbReference type="NCBI Taxonomy" id="47278"/>
    <lineage>
        <taxon>Eukaryota</taxon>
        <taxon>Fungi</taxon>
        <taxon>Dikarya</taxon>
        <taxon>Ascomycota</taxon>
        <taxon>Pezizomycotina</taxon>
        <taxon>Sordariomycetes</taxon>
        <taxon>Hypocreomycetidae</taxon>
        <taxon>Hypocreales</taxon>
        <taxon>Hypocreales incertae sedis</taxon>
        <taxon>Trichothecium</taxon>
    </lineage>
</organism>
<evidence type="ECO:0000313" key="2">
    <source>
        <dbReference type="Proteomes" id="UP001163324"/>
    </source>
</evidence>
<accession>A0ACC0UU21</accession>
<comment type="caution">
    <text evidence="1">The sequence shown here is derived from an EMBL/GenBank/DDBJ whole genome shotgun (WGS) entry which is preliminary data.</text>
</comment>
<sequence length="1668" mass="186133">MAELPTLEALQAFHQELEALRDGRASAVAVFESPHLVQAFEQELDRFWQRPPKSEQSRTSVRSGKVTLDGDEYSVNENFQQTAFALSDELDLDELECVRLLLEAQTDVSGTGRSLLQCGIIRHHQQRKYALDVLRLLLECDDASNRLDDDEEREGNVPEAVQIYVAERVLIPVPGSKVTERRIVPRCMTAIQNLRPWLQKLGDKVAAAQALGQNQQGGPSEEDEITEYSRFSLLQQHEALGVVLCRCIARRQATADDFSDFVAFLRKVDRYDSLLVHLMPAIGAYVTAFGSTEGGCDLIQVRQLHGKLFPVDEPTWTLQFLHASVKAWWLAEYSGFYLDDPPEAAIPPNTDLDEEDRQRSKQFLDALKDGAFDFLLSVAADVKPPDWHDPVRSSIHQWLQRKSPALPTDSIPFAEYFQLILVKQLEVFVDAFISNLPDVLRKLRTEEDEQRQLSLAHEQDLDLERFLLIIAYAYEGRPTAAAEFFDDPDSNLAGFLQWASRRASTPLVTAFCEMLQALASDSPCATNVHYFLLDEGAHSSGKMRKAHSLTWSQIFKEIAFFLDKSRQKPSQAQVSRYRGPKPTPDFMETEPESAMMLECYSRLMTKLAAESEEARQFLLANPTFNLVETLFELASSPIPSGLRGSIFMAFKALMTGKSTAESFSMWGCLDTWVSGGYAVTVGGGRTPQQPPLATMDRILDEMSRGFEDPASFIQLLLSLIAPAIDSNALNDALPFPEGLGSSIRTPGVEVYVDYVMGLVFAKASELQDVHQIRVLRLACLDFMSMALSTFNEDLIILANETNLNIDSIISTTDLATYVRMHPFSRVMEWMFNDKIMAGLFNAIHQEPSDIGSAAPDSPLILGILRAVEVISKVLDLQATYLNLVRPLIKLHPNQRRQPVANAAYASFEDGLVTKLSLIVDLGHYCAIGHPDLTLASLKLLEKMSASPKIAAVWSGSSRYNHRNKAIVALEANGEHEVISRGFLSELTKMLETGREAESSVYVGKLYLLDFLYQCLQQTPNKPTIAHLLLGFKCGVDSITVEANGAFSSQTSLFHGLLRLFLETPSGDAQGIREWLVTLRARAMRVLHILWTSPLSSSIVVQELRDNEFLFHLLIRESVIQPELLWEGETITSPSFPYTNGSVALLGFMSLRSMSLEYIAMELCMISQGRMPSVKRRIFEALNGQITGDDNQPIQVPTIFDLYDFLFPVGLWDTQPPPRQYFQGVDLAPAVQRDDDGDEVHNLDLANEILLLKRSESSSQGAVITAQQFEAMESEEVMIKEYLVASNRWTQIVRQGHKVLKTWVKLLLIMIECNDFKGTAQTSFFLQALQAILPSLEAFASDVDNKDLELPKLAKVLLYKLDLSSSDKEDKSSLAVGNLIGDKLYQVVQICLQAIGKWSGDAQLRAVYYEICYWYLAGLSDTGPLSQSLPKTIHTIKVYGERLINVICDDAYSAEPKCQTAALILLGSLVNLDQQHIDTQVVDTLNKLNFIGVLVDSLRNIMEEWHQVFSTGNKDQQNFQNARLSLLQHLSQTRQGSKLLLQSNLVRALEASGLFAADPELQAADARALEAHFDVLAKVVRIMGAAFVCRGSRSIVLGRKFLTDHRMLVSHTLKRSAGIGVGEDGGRGLADKVEALAEGFMVVIAATEFLEYENEGIPELTAQTSRLFH</sequence>
<dbReference type="EMBL" id="CM047947">
    <property type="protein sequence ID" value="KAI9897225.1"/>
    <property type="molecule type" value="Genomic_DNA"/>
</dbReference>
<gene>
    <name evidence="1" type="ORF">N3K66_008247</name>
</gene>
<proteinExistence type="predicted"/>
<evidence type="ECO:0000313" key="1">
    <source>
        <dbReference type="EMBL" id="KAI9897225.1"/>
    </source>
</evidence>
<dbReference type="Proteomes" id="UP001163324">
    <property type="component" value="Chromosome 8"/>
</dbReference>
<name>A0ACC0UU21_9HYPO</name>